<accession>A0A7E6FG32</accession>
<dbReference type="AlphaFoldDB" id="A0A7E6FG32"/>
<feature type="region of interest" description="Disordered" evidence="2">
    <location>
        <begin position="656"/>
        <end position="682"/>
    </location>
</feature>
<dbReference type="InterPro" id="IPR053233">
    <property type="entry name" value="ABRA-related"/>
</dbReference>
<dbReference type="KEGG" id="osn:115221228"/>
<evidence type="ECO:0000256" key="2">
    <source>
        <dbReference type="SAM" id="MobiDB-lite"/>
    </source>
</evidence>
<evidence type="ECO:0000313" key="5">
    <source>
        <dbReference type="RefSeq" id="XP_036366726.1"/>
    </source>
</evidence>
<feature type="coiled-coil region" evidence="1">
    <location>
        <begin position="369"/>
        <end position="459"/>
    </location>
</feature>
<evidence type="ECO:0000313" key="4">
    <source>
        <dbReference type="Proteomes" id="UP000515154"/>
    </source>
</evidence>
<dbReference type="PROSITE" id="PS01159">
    <property type="entry name" value="WW_DOMAIN_1"/>
    <property type="match status" value="1"/>
</dbReference>
<dbReference type="RefSeq" id="XP_036366726.1">
    <property type="nucleotide sequence ID" value="XM_036510833.1"/>
</dbReference>
<evidence type="ECO:0000256" key="1">
    <source>
        <dbReference type="SAM" id="Coils"/>
    </source>
</evidence>
<keyword evidence="4" id="KW-1185">Reference proteome</keyword>
<dbReference type="CDD" id="cd00201">
    <property type="entry name" value="WW"/>
    <property type="match status" value="1"/>
</dbReference>
<dbReference type="PROSITE" id="PS50020">
    <property type="entry name" value="WW_DOMAIN_2"/>
    <property type="match status" value="1"/>
</dbReference>
<dbReference type="PANTHER" id="PTHR21715:SF0">
    <property type="entry name" value="RH04127P"/>
    <property type="match status" value="1"/>
</dbReference>
<feature type="domain" description="WW" evidence="3">
    <location>
        <begin position="51"/>
        <end position="85"/>
    </location>
</feature>
<dbReference type="InterPro" id="IPR001202">
    <property type="entry name" value="WW_dom"/>
</dbReference>
<feature type="compositionally biased region" description="Polar residues" evidence="2">
    <location>
        <begin position="730"/>
        <end position="763"/>
    </location>
</feature>
<protein>
    <submittedName>
        <fullName evidence="5">Centrosomal protein of 164 kDa-like</fullName>
    </submittedName>
</protein>
<reference evidence="5" key="1">
    <citation type="submission" date="2025-08" db="UniProtKB">
        <authorList>
            <consortium name="RefSeq"/>
        </authorList>
    </citation>
    <scope>IDENTIFICATION</scope>
</reference>
<feature type="compositionally biased region" description="Polar residues" evidence="2">
    <location>
        <begin position="658"/>
        <end position="670"/>
    </location>
</feature>
<feature type="region of interest" description="Disordered" evidence="2">
    <location>
        <begin position="551"/>
        <end position="582"/>
    </location>
</feature>
<sequence length="1163" mass="131404">MSTQNQIILEETFDENYQPTEEEILEYARTIDIDPEIEPHLMWIAQEGILAHLPDDWRVCEDLTSGHIYYFNLMNGNSTWDHPCDDYYKKMAEGEREKNIINNNVPAGKKEKDLIIMNKDKLEHNDSRLEAPKANFSPGLPSVHKTNKPLSNLAPLKTSGNVLASLQASTGQNVKSSLNLTGTSSKTGSVGVSNSRHFTSSMSIPVYSTEFEDEVEQGKEEKKQINIQGDSDSESESEDYGKDVDFGIDKGLSEKIMDIENFDFAFRDFLEKDFDGTLSLKSTGEKVSPSFLDVAGGENKRIQEILTPSPTPTPTPTSPSLGAVVAAKTPVVVVSTATANRLSSEEASKMSLPEEMKKTTEECSETDLESKKQEIAEKHEKSLKELREKYEKELEKAKEEIRENKETKVKELKAIFLKEELKEIEKIEQDKEDRIKSAQEELEDQLSKLKSENQNVYEKEKEKIMQTLNQKELMQSLNSQESLHEESSIMETEKIKMSKIQQNAVEHLNRELEDILQQRRQSLKEKHQAETKEIEAKHEKLLEKLKEDFKEKEKQERKNFAEKLSAKQKEMREEMQQKMASLKKELTAEREKIEKQNALENASLREKLVNLQKQREELEQSTEELARKEKDFEERRAKFLKNHKVFFEEFKKADVNHSLPSENGSNSKIANQDKEKLSPSPSSLRLGSADLVNGNDSFFNGLGNIEDVHIDDCAEGTFGSQPMPRALSSFKENQNSSSLGSKPNTPVENAQKSPRTKITNTHLPKSDISPADEKVALSSVIFEELRVNLENINDKFKLLQNYIHPEQQIRSTWPKQVTRIGDSKETPYLKYANGSRPVTFDPALDLELNTDIDNVDDDYDNGLDDTLESSSEDDSYNNLIKLLKSNQNVPAESGIIPETSQNNYVNAKSTKAGDSLDNQYLCHLIGDLCSVIDETPVTPQVTEIKQSDWTNPISHANAILQSRRSAVKQNKLRLSPKISRTKQLSWQHYSSNIPKSYFEVPKATSSNYSAQYIPAKDLLLELRRPTSYGGTVSVSDWLTEQRSQIQPVKPDQASFTNITKFYTVDIPDQNSYLNISSSNQLGNNSIFNNNIGDNNFGGNNIVSNNMNSIFEPLALATPKPIALATPKPLGLSTPKLTSEAPKLKLDANNQISIEKPLAFTLPC</sequence>
<name>A0A7E6FG32_9MOLL</name>
<dbReference type="PANTHER" id="PTHR21715">
    <property type="entry name" value="RH04127P"/>
    <property type="match status" value="1"/>
</dbReference>
<gene>
    <name evidence="5" type="primary">LOC115221228</name>
</gene>
<evidence type="ECO:0000259" key="3">
    <source>
        <dbReference type="PROSITE" id="PS50020"/>
    </source>
</evidence>
<feature type="region of interest" description="Disordered" evidence="2">
    <location>
        <begin position="219"/>
        <end position="241"/>
    </location>
</feature>
<proteinExistence type="predicted"/>
<dbReference type="SUPFAM" id="SSF51045">
    <property type="entry name" value="WW domain"/>
    <property type="match status" value="1"/>
</dbReference>
<dbReference type="Proteomes" id="UP000515154">
    <property type="component" value="Linkage group LG18"/>
</dbReference>
<dbReference type="Gene3D" id="3.30.1470.10">
    <property type="entry name" value="Photosystem I PsaD, reaction center subunit II"/>
    <property type="match status" value="1"/>
</dbReference>
<feature type="region of interest" description="Disordered" evidence="2">
    <location>
        <begin position="719"/>
        <end position="768"/>
    </location>
</feature>
<dbReference type="InterPro" id="IPR036020">
    <property type="entry name" value="WW_dom_sf"/>
</dbReference>
<keyword evidence="1" id="KW-0175">Coiled coil</keyword>
<dbReference type="Pfam" id="PF00397">
    <property type="entry name" value="WW"/>
    <property type="match status" value="1"/>
</dbReference>
<dbReference type="CDD" id="cd22249">
    <property type="entry name" value="UDM1_RNF168_RNF169-like"/>
    <property type="match status" value="1"/>
</dbReference>
<organism evidence="4 5">
    <name type="scientific">Octopus sinensis</name>
    <name type="common">East Asian common octopus</name>
    <dbReference type="NCBI Taxonomy" id="2607531"/>
    <lineage>
        <taxon>Eukaryota</taxon>
        <taxon>Metazoa</taxon>
        <taxon>Spiralia</taxon>
        <taxon>Lophotrochozoa</taxon>
        <taxon>Mollusca</taxon>
        <taxon>Cephalopoda</taxon>
        <taxon>Coleoidea</taxon>
        <taxon>Octopodiformes</taxon>
        <taxon>Octopoda</taxon>
        <taxon>Incirrata</taxon>
        <taxon>Octopodidae</taxon>
        <taxon>Octopus</taxon>
    </lineage>
</organism>